<feature type="binding site" evidence="7">
    <location>
        <position position="133"/>
    </location>
    <ligand>
        <name>Mg(2+)</name>
        <dbReference type="ChEBI" id="CHEBI:18420"/>
        <label>1</label>
    </ligand>
</feature>
<evidence type="ECO:0000256" key="5">
    <source>
        <dbReference type="PIRSR" id="PIRSR604809-1"/>
    </source>
</evidence>
<evidence type="ECO:0000256" key="2">
    <source>
        <dbReference type="ARBA" id="ARBA00009897"/>
    </source>
</evidence>
<keyword evidence="14" id="KW-1185">Reference proteome</keyword>
<dbReference type="InterPro" id="IPR001637">
    <property type="entry name" value="Gln_synth_I_adenylation_site"/>
</dbReference>
<dbReference type="PROSITE" id="PS51987">
    <property type="entry name" value="GS_CATALYTIC"/>
    <property type="match status" value="1"/>
</dbReference>
<dbReference type="InterPro" id="IPR004809">
    <property type="entry name" value="Gln_synth_I"/>
</dbReference>
<comment type="function">
    <text evidence="1">Catalyzes the ATP-dependent biosynthesis of glutamine from glutamate and ammonia.</text>
</comment>
<dbReference type="Pfam" id="PF00120">
    <property type="entry name" value="Gln-synt_C"/>
    <property type="match status" value="1"/>
</dbReference>
<evidence type="ECO:0000256" key="4">
    <source>
        <dbReference type="ARBA" id="ARBA00023231"/>
    </source>
</evidence>
<dbReference type="InterPro" id="IPR027302">
    <property type="entry name" value="Gln_synth_N_conserv_site"/>
</dbReference>
<dbReference type="SUPFAM" id="SSF54368">
    <property type="entry name" value="Glutamine synthetase, N-terminal domain"/>
    <property type="match status" value="1"/>
</dbReference>
<feature type="binding site" evidence="7">
    <location>
        <position position="131"/>
    </location>
    <ligand>
        <name>Mg(2+)</name>
        <dbReference type="ChEBI" id="CHEBI:18420"/>
        <label>1</label>
    </ligand>
</feature>
<feature type="binding site" evidence="5">
    <location>
        <position position="322"/>
    </location>
    <ligand>
        <name>L-glutamate</name>
        <dbReference type="ChEBI" id="CHEBI:29985"/>
    </ligand>
</feature>
<feature type="binding site" evidence="6">
    <location>
        <position position="340"/>
    </location>
    <ligand>
        <name>ATP</name>
        <dbReference type="ChEBI" id="CHEBI:30616"/>
    </ligand>
</feature>
<evidence type="ECO:0000256" key="6">
    <source>
        <dbReference type="PIRSR" id="PIRSR604809-2"/>
    </source>
</evidence>
<feature type="binding site" evidence="6">
    <location>
        <position position="209"/>
    </location>
    <ligand>
        <name>ATP</name>
        <dbReference type="ChEBI" id="CHEBI:30616"/>
    </ligand>
</feature>
<feature type="domain" description="GS beta-grasp" evidence="11">
    <location>
        <begin position="14"/>
        <end position="98"/>
    </location>
</feature>
<organism evidence="13 14">
    <name type="scientific">Cohaesibacter marisflavi</name>
    <dbReference type="NCBI Taxonomy" id="655353"/>
    <lineage>
        <taxon>Bacteria</taxon>
        <taxon>Pseudomonadati</taxon>
        <taxon>Pseudomonadota</taxon>
        <taxon>Alphaproteobacteria</taxon>
        <taxon>Hyphomicrobiales</taxon>
        <taxon>Cohaesibacteraceae</taxon>
    </lineage>
</organism>
<dbReference type="GO" id="GO:0046872">
    <property type="term" value="F:metal ion binding"/>
    <property type="evidence" value="ECO:0007669"/>
    <property type="project" value="UniProtKB-KW"/>
</dbReference>
<dbReference type="NCBIfam" id="TIGR00653">
    <property type="entry name" value="GlnA"/>
    <property type="match status" value="1"/>
</dbReference>
<dbReference type="PANTHER" id="PTHR43407:SF2">
    <property type="entry name" value="GLUTAMINE SYNTHETASE"/>
    <property type="match status" value="1"/>
</dbReference>
<dbReference type="PROSITE" id="PS00180">
    <property type="entry name" value="GLNA_1"/>
    <property type="match status" value="1"/>
</dbReference>
<evidence type="ECO:0000256" key="7">
    <source>
        <dbReference type="PIRSR" id="PIRSR604809-3"/>
    </source>
</evidence>
<accession>A0A1I5M9Y0</accession>
<feature type="binding site" evidence="5">
    <location>
        <position position="328"/>
    </location>
    <ligand>
        <name>L-glutamate</name>
        <dbReference type="ChEBI" id="CHEBI:29985"/>
    </ligand>
</feature>
<dbReference type="Gene3D" id="3.10.20.70">
    <property type="entry name" value="Glutamine synthetase, N-terminal domain"/>
    <property type="match status" value="1"/>
</dbReference>
<dbReference type="GO" id="GO:0006542">
    <property type="term" value="P:glutamine biosynthetic process"/>
    <property type="evidence" value="ECO:0007669"/>
    <property type="project" value="InterPro"/>
</dbReference>
<feature type="binding site" evidence="7">
    <location>
        <position position="221"/>
    </location>
    <ligand>
        <name>Mg(2+)</name>
        <dbReference type="ChEBI" id="CHEBI:18420"/>
        <label>1</label>
    </ligand>
</feature>
<evidence type="ECO:0000256" key="3">
    <source>
        <dbReference type="ARBA" id="ARBA00011258"/>
    </source>
</evidence>
<dbReference type="InterPro" id="IPR008146">
    <property type="entry name" value="Gln_synth_cat_dom"/>
</dbReference>
<dbReference type="GO" id="GO:0005737">
    <property type="term" value="C:cytoplasm"/>
    <property type="evidence" value="ECO:0007669"/>
    <property type="project" value="TreeGrafter"/>
</dbReference>
<dbReference type="PROSITE" id="PS51986">
    <property type="entry name" value="GS_BETA_GRASP"/>
    <property type="match status" value="1"/>
</dbReference>
<keyword evidence="7" id="KW-0460">Magnesium</keyword>
<dbReference type="Proteomes" id="UP000199236">
    <property type="component" value="Unassembled WGS sequence"/>
</dbReference>
<evidence type="ECO:0000313" key="14">
    <source>
        <dbReference type="Proteomes" id="UP000199236"/>
    </source>
</evidence>
<protein>
    <submittedName>
        <fullName evidence="13">Glutamine synthetase</fullName>
    </submittedName>
</protein>
<dbReference type="SUPFAM" id="SSF55931">
    <property type="entry name" value="Glutamine synthetase/guanido kinase"/>
    <property type="match status" value="1"/>
</dbReference>
<dbReference type="InterPro" id="IPR008147">
    <property type="entry name" value="Gln_synt_N"/>
</dbReference>
<comment type="similarity">
    <text evidence="2 9 10">Belongs to the glutamine synthetase family.</text>
</comment>
<dbReference type="FunFam" id="3.30.590.10:FF:000001">
    <property type="entry name" value="Glutamine synthetase"/>
    <property type="match status" value="1"/>
</dbReference>
<name>A0A1I5M9Y0_9HYPH</name>
<evidence type="ECO:0000313" key="13">
    <source>
        <dbReference type="EMBL" id="SFP06127.1"/>
    </source>
</evidence>
<feature type="modified residue" description="O-AMP-tyrosine" evidence="8">
    <location>
        <position position="398"/>
    </location>
</feature>
<dbReference type="InterPro" id="IPR036651">
    <property type="entry name" value="Gln_synt_N_sf"/>
</dbReference>
<dbReference type="RefSeq" id="WP_090075501.1">
    <property type="nucleotide sequence ID" value="NZ_FOVR01000020.1"/>
</dbReference>
<evidence type="ECO:0000259" key="11">
    <source>
        <dbReference type="PROSITE" id="PS51986"/>
    </source>
</evidence>
<evidence type="ECO:0000256" key="1">
    <source>
        <dbReference type="ARBA" id="ARBA00003117"/>
    </source>
</evidence>
<evidence type="ECO:0000256" key="8">
    <source>
        <dbReference type="PIRSR" id="PIRSR604809-50"/>
    </source>
</evidence>
<feature type="domain" description="GS catalytic" evidence="12">
    <location>
        <begin position="106"/>
        <end position="469"/>
    </location>
</feature>
<feature type="binding site" evidence="5">
    <location>
        <position position="340"/>
    </location>
    <ligand>
        <name>L-glutamate</name>
        <dbReference type="ChEBI" id="CHEBI:29985"/>
    </ligand>
</feature>
<dbReference type="GO" id="GO:0019740">
    <property type="term" value="P:nitrogen utilization"/>
    <property type="evidence" value="ECO:0007669"/>
    <property type="project" value="TreeGrafter"/>
</dbReference>
<gene>
    <name evidence="13" type="ORF">SAMN04488056_12018</name>
</gene>
<keyword evidence="6" id="KW-0067">ATP-binding</keyword>
<feature type="binding site" evidence="6">
    <location>
        <position position="353"/>
    </location>
    <ligand>
        <name>ATP</name>
        <dbReference type="ChEBI" id="CHEBI:30616"/>
    </ligand>
</feature>
<proteinExistence type="inferred from homology"/>
<dbReference type="InterPro" id="IPR014746">
    <property type="entry name" value="Gln_synth/guanido_kin_cat_dom"/>
</dbReference>
<dbReference type="STRING" id="655353.SAMN04488056_12018"/>
<dbReference type="Gene3D" id="3.30.590.10">
    <property type="entry name" value="Glutamine synthetase/guanido kinase, catalytic domain"/>
    <property type="match status" value="1"/>
</dbReference>
<dbReference type="Pfam" id="PF03951">
    <property type="entry name" value="Gln-synt_N"/>
    <property type="match status" value="1"/>
</dbReference>
<comment type="subunit">
    <text evidence="3">Oligomer of 12 subunits arranged in the form of two hexameric ring.</text>
</comment>
<feature type="binding site" evidence="7">
    <location>
        <position position="270"/>
    </location>
    <ligand>
        <name>Mg(2+)</name>
        <dbReference type="ChEBI" id="CHEBI:18420"/>
        <label>1</label>
    </ligand>
</feature>
<feature type="binding site" evidence="5">
    <location>
        <position position="360"/>
    </location>
    <ligand>
        <name>L-glutamate</name>
        <dbReference type="ChEBI" id="CHEBI:29985"/>
    </ligand>
</feature>
<dbReference type="SMART" id="SM01230">
    <property type="entry name" value="Gln-synt_C"/>
    <property type="match status" value="1"/>
</dbReference>
<keyword evidence="4" id="KW-0535">Nitrogen fixation</keyword>
<dbReference type="AlphaFoldDB" id="A0A1I5M9Y0"/>
<keyword evidence="7" id="KW-0479">Metal-binding</keyword>
<reference evidence="13 14" key="1">
    <citation type="submission" date="2016-10" db="EMBL/GenBank/DDBJ databases">
        <authorList>
            <person name="de Groot N.N."/>
        </authorList>
    </citation>
    <scope>NUCLEOTIDE SEQUENCE [LARGE SCALE GENOMIC DNA]</scope>
    <source>
        <strain evidence="13 14">CGMCC 1.9157</strain>
    </source>
</reference>
<dbReference type="GO" id="GO:0016020">
    <property type="term" value="C:membrane"/>
    <property type="evidence" value="ECO:0007669"/>
    <property type="project" value="TreeGrafter"/>
</dbReference>
<dbReference type="OrthoDB" id="9807095at2"/>
<sequence>MNTPAEIVKMIADEEIKYVDIRFTDPRGKLQHVTVMEDQVDEDFLEEGLMFDGSSIAGWKSIESSDMKLMPDCDSVYIDPFYTEKTLCVHCSVVEPGTGLPYERDPRGTAEKAEAYLKSSGAGDVSYWGPEAEFFIFDDVRYANTMNKVSFEVDAIDAAWNSDTEYETGNTGHRPGVKGGYFPVNPTDYAQDIRSEMLSTMKSIGMKVDKHHHEVASCQHELGMIFGPLTKQADEQQKYKYVIHNVAQAYGKTATFMPKPIYGDSGSGMHCNMSIWKDGKPLFAGDKYADLSQEALHFIGGILKHAKTLNAFTNPSTNSYKRLIPGFEAPVLRAYSASNRSGCIRIPWTESPKAKRVEARFPDPSANPYLCFSALLMAGLDGIRNKIHPGDAMDKNLYDLPAEELEGIPTVCGSLREAIDCLKADHEFLLAGDVFTKGQIEGYIELKMEEIELFEHTPHPVEFAMYYSC</sequence>
<keyword evidence="8" id="KW-0597">Phosphoprotein</keyword>
<evidence type="ECO:0000256" key="9">
    <source>
        <dbReference type="PROSITE-ProRule" id="PRU01330"/>
    </source>
</evidence>
<evidence type="ECO:0000256" key="10">
    <source>
        <dbReference type="RuleBase" id="RU000384"/>
    </source>
</evidence>
<keyword evidence="6" id="KW-0547">Nucleotide-binding</keyword>
<dbReference type="PROSITE" id="PS00182">
    <property type="entry name" value="GLNA_ADENYLATION"/>
    <property type="match status" value="1"/>
</dbReference>
<feature type="binding site" evidence="7">
    <location>
        <position position="358"/>
    </location>
    <ligand>
        <name>Mg(2+)</name>
        <dbReference type="ChEBI" id="CHEBI:18420"/>
        <label>1</label>
    </ligand>
</feature>
<evidence type="ECO:0000259" key="12">
    <source>
        <dbReference type="PROSITE" id="PS51987"/>
    </source>
</evidence>
<dbReference type="PANTHER" id="PTHR43407">
    <property type="entry name" value="GLUTAMINE SYNTHETASE"/>
    <property type="match status" value="1"/>
</dbReference>
<dbReference type="GO" id="GO:0004356">
    <property type="term" value="F:glutamine synthetase activity"/>
    <property type="evidence" value="ECO:0007669"/>
    <property type="project" value="InterPro"/>
</dbReference>
<feature type="binding site" evidence="7">
    <location>
        <position position="214"/>
    </location>
    <ligand>
        <name>Mg(2+)</name>
        <dbReference type="ChEBI" id="CHEBI:18420"/>
        <label>1</label>
    </ligand>
</feature>
<dbReference type="EMBL" id="FOVR01000020">
    <property type="protein sequence ID" value="SFP06127.1"/>
    <property type="molecule type" value="Genomic_DNA"/>
</dbReference>
<comment type="cofactor">
    <cofactor evidence="7">
        <name>Mg(2+)</name>
        <dbReference type="ChEBI" id="CHEBI:18420"/>
    </cofactor>
    <text evidence="7">Binds 2 Mg(2+) ions per subunit.</text>
</comment>
<dbReference type="GO" id="GO:0005524">
    <property type="term" value="F:ATP binding"/>
    <property type="evidence" value="ECO:0007669"/>
    <property type="project" value="UniProtKB-KW"/>
</dbReference>